<evidence type="ECO:0000313" key="2">
    <source>
        <dbReference type="Proteomes" id="UP000660708"/>
    </source>
</evidence>
<name>A0A8I0T268_9GAMM</name>
<gene>
    <name evidence="1" type="ORF">PPEP_a3552</name>
</gene>
<organism evidence="1 2">
    <name type="scientific">Pseudoalteromonas peptidolytica F12-50-A1</name>
    <dbReference type="NCBI Taxonomy" id="1315280"/>
    <lineage>
        <taxon>Bacteria</taxon>
        <taxon>Pseudomonadati</taxon>
        <taxon>Pseudomonadota</taxon>
        <taxon>Gammaproteobacteria</taxon>
        <taxon>Alteromonadales</taxon>
        <taxon>Pseudoalteromonadaceae</taxon>
        <taxon>Pseudoalteromonas</taxon>
    </lineage>
</organism>
<comment type="caution">
    <text evidence="1">The sequence shown here is derived from an EMBL/GenBank/DDBJ whole genome shotgun (WGS) entry which is preliminary data.</text>
</comment>
<dbReference type="RefSeq" id="WP_125254345.1">
    <property type="nucleotide sequence ID" value="NZ_AQHF01000019.1"/>
</dbReference>
<dbReference type="Proteomes" id="UP000660708">
    <property type="component" value="Unassembled WGS sequence"/>
</dbReference>
<dbReference type="AlphaFoldDB" id="A0A8I0T268"/>
<proteinExistence type="predicted"/>
<keyword evidence="2" id="KW-1185">Reference proteome</keyword>
<dbReference type="Pfam" id="PF12305">
    <property type="entry name" value="DUF3630"/>
    <property type="match status" value="1"/>
</dbReference>
<accession>A0A8I0T268</accession>
<reference evidence="1 2" key="1">
    <citation type="submission" date="2015-06" db="EMBL/GenBank/DDBJ databases">
        <title>Genome sequence of Pseudoalteromonas peptidolytica.</title>
        <authorList>
            <person name="Xie B.-B."/>
            <person name="Rong J.-C."/>
            <person name="Qin Q.-L."/>
            <person name="Zhang Y.-Z."/>
        </authorList>
    </citation>
    <scope>NUCLEOTIDE SEQUENCE [LARGE SCALE GENOMIC DNA]</scope>
    <source>
        <strain evidence="1 2">F12-50-A1</strain>
    </source>
</reference>
<sequence length="95" mass="11146">MTTLTLDLQHEVIIIHPELLPQDDEFELWGQVFLHHDAVELIEFSTGADRHLWRFTFNDSYFNLNFEHYSNSVWIAPDGVDALDLLPSLHKNLSR</sequence>
<dbReference type="InterPro" id="IPR022080">
    <property type="entry name" value="DUF3630"/>
</dbReference>
<dbReference type="EMBL" id="AQHF01000019">
    <property type="protein sequence ID" value="MBE0345181.1"/>
    <property type="molecule type" value="Genomic_DNA"/>
</dbReference>
<evidence type="ECO:0008006" key="3">
    <source>
        <dbReference type="Google" id="ProtNLM"/>
    </source>
</evidence>
<evidence type="ECO:0000313" key="1">
    <source>
        <dbReference type="EMBL" id="MBE0345181.1"/>
    </source>
</evidence>
<protein>
    <recommendedName>
        <fullName evidence="3">DUF3630 family protein</fullName>
    </recommendedName>
</protein>